<dbReference type="STRING" id="688867.SAMN05660236_0070"/>
<evidence type="ECO:0000256" key="1">
    <source>
        <dbReference type="SAM" id="Phobius"/>
    </source>
</evidence>
<feature type="transmembrane region" description="Helical" evidence="1">
    <location>
        <begin position="59"/>
        <end position="87"/>
    </location>
</feature>
<feature type="transmembrane region" description="Helical" evidence="1">
    <location>
        <begin position="21"/>
        <end position="39"/>
    </location>
</feature>
<keyword evidence="1" id="KW-1133">Transmembrane helix</keyword>
<dbReference type="Pfam" id="PF20584">
    <property type="entry name" value="DUF6787"/>
    <property type="match status" value="1"/>
</dbReference>
<evidence type="ECO:0000313" key="4">
    <source>
        <dbReference type="Proteomes" id="UP000190961"/>
    </source>
</evidence>
<keyword evidence="1" id="KW-0812">Transmembrane</keyword>
<dbReference type="EMBL" id="FUZU01000001">
    <property type="protein sequence ID" value="SKC38994.1"/>
    <property type="molecule type" value="Genomic_DNA"/>
</dbReference>
<dbReference type="InterPro" id="IPR046714">
    <property type="entry name" value="DUF6787"/>
</dbReference>
<gene>
    <name evidence="3" type="ORF">SAMN05660236_0070</name>
</gene>
<dbReference type="AlphaFoldDB" id="A0A1T5IIH1"/>
<evidence type="ECO:0000313" key="3">
    <source>
        <dbReference type="EMBL" id="SKC38994.1"/>
    </source>
</evidence>
<organism evidence="3 4">
    <name type="scientific">Ohtaekwangia koreensis</name>
    <dbReference type="NCBI Taxonomy" id="688867"/>
    <lineage>
        <taxon>Bacteria</taxon>
        <taxon>Pseudomonadati</taxon>
        <taxon>Bacteroidota</taxon>
        <taxon>Cytophagia</taxon>
        <taxon>Cytophagales</taxon>
        <taxon>Fulvivirgaceae</taxon>
        <taxon>Ohtaekwangia</taxon>
    </lineage>
</organism>
<name>A0A1T5IIH1_9BACT</name>
<feature type="domain" description="DUF6787" evidence="2">
    <location>
        <begin position="24"/>
        <end position="100"/>
    </location>
</feature>
<proteinExistence type="predicted"/>
<dbReference type="Proteomes" id="UP000190961">
    <property type="component" value="Unassembled WGS sequence"/>
</dbReference>
<sequence length="106" mass="12261">MANTSWMERLKQRWKLESISQVIIVLIVFACTGFTVLGIKKPILQFLAGENGNTTLASILYYIFILPLYNVILLGYGFLLGQFTFFWEFEKRSVGRIISAFRKTKK</sequence>
<dbReference type="OrthoDB" id="1151370at2"/>
<protein>
    <recommendedName>
        <fullName evidence="2">DUF6787 domain-containing protein</fullName>
    </recommendedName>
</protein>
<keyword evidence="1" id="KW-0472">Membrane</keyword>
<reference evidence="3 4" key="1">
    <citation type="submission" date="2017-02" db="EMBL/GenBank/DDBJ databases">
        <authorList>
            <person name="Peterson S.W."/>
        </authorList>
    </citation>
    <scope>NUCLEOTIDE SEQUENCE [LARGE SCALE GENOMIC DNA]</scope>
    <source>
        <strain evidence="3 4">DSM 25262</strain>
    </source>
</reference>
<keyword evidence="4" id="KW-1185">Reference proteome</keyword>
<accession>A0A1T5IIH1</accession>
<evidence type="ECO:0000259" key="2">
    <source>
        <dbReference type="Pfam" id="PF20584"/>
    </source>
</evidence>